<keyword evidence="2" id="KW-1185">Reference proteome</keyword>
<reference evidence="1 2" key="1">
    <citation type="submission" date="2017-06" db="EMBL/GenBank/DDBJ databases">
        <title>Draft genome sequence of nitrogen-fixing Kosakonia pseudosacchari strain NN143 isolated from sugarcane roots.</title>
        <authorList>
            <person name="Li Y."/>
            <person name="Li S."/>
            <person name="Lin L."/>
            <person name="Wu X."/>
            <person name="Yang L."/>
            <person name="Li Y."/>
            <person name="An Q."/>
        </authorList>
    </citation>
    <scope>NUCLEOTIDE SEQUENCE [LARGE SCALE GENOMIC DNA]</scope>
    <source>
        <strain evidence="1 2">NN143</strain>
    </source>
</reference>
<comment type="caution">
    <text evidence="1">The sequence shown here is derived from an EMBL/GenBank/DDBJ whole genome shotgun (WGS) entry which is preliminary data.</text>
</comment>
<gene>
    <name evidence="1" type="ORF">BK796_17155</name>
</gene>
<organism evidence="1 2">
    <name type="scientific">Kosakonia pseudosacchari</name>
    <dbReference type="NCBI Taxonomy" id="1646340"/>
    <lineage>
        <taxon>Bacteria</taxon>
        <taxon>Pseudomonadati</taxon>
        <taxon>Pseudomonadota</taxon>
        <taxon>Gammaproteobacteria</taxon>
        <taxon>Enterobacterales</taxon>
        <taxon>Enterobacteriaceae</taxon>
        <taxon>Kosakonia</taxon>
    </lineage>
</organism>
<dbReference type="EMBL" id="NITV01000009">
    <property type="protein sequence ID" value="PDO84634.1"/>
    <property type="molecule type" value="Genomic_DNA"/>
</dbReference>
<proteinExistence type="predicted"/>
<sequence length="62" mass="7393">MQLPKLFQYVACRLCKNGLRAVLFCLNFERETQFFERNCFRSVKNDAPLRHSRSRLISVMPL</sequence>
<name>A0ABX4ILR7_9ENTR</name>
<protein>
    <submittedName>
        <fullName evidence="1">Uncharacterized protein</fullName>
    </submittedName>
</protein>
<evidence type="ECO:0000313" key="1">
    <source>
        <dbReference type="EMBL" id="PDO84634.1"/>
    </source>
</evidence>
<dbReference type="Proteomes" id="UP000219642">
    <property type="component" value="Unassembled WGS sequence"/>
</dbReference>
<evidence type="ECO:0000313" key="2">
    <source>
        <dbReference type="Proteomes" id="UP000219642"/>
    </source>
</evidence>
<accession>A0ABX4ILR7</accession>